<organism evidence="4 5">
    <name type="scientific">Aquarana catesbeiana</name>
    <name type="common">American bullfrog</name>
    <name type="synonym">Rana catesbeiana</name>
    <dbReference type="NCBI Taxonomy" id="8400"/>
    <lineage>
        <taxon>Eukaryota</taxon>
        <taxon>Metazoa</taxon>
        <taxon>Chordata</taxon>
        <taxon>Craniata</taxon>
        <taxon>Vertebrata</taxon>
        <taxon>Euteleostomi</taxon>
        <taxon>Amphibia</taxon>
        <taxon>Batrachia</taxon>
        <taxon>Anura</taxon>
        <taxon>Neobatrachia</taxon>
        <taxon>Ranoidea</taxon>
        <taxon>Ranidae</taxon>
        <taxon>Aquarana</taxon>
    </lineage>
</organism>
<comment type="similarity">
    <text evidence="1">Belongs to the histone H3 family.</text>
</comment>
<dbReference type="PANTHER" id="PTHR11426">
    <property type="entry name" value="HISTONE H3"/>
    <property type="match status" value="1"/>
</dbReference>
<evidence type="ECO:0000313" key="5">
    <source>
        <dbReference type="Proteomes" id="UP000228934"/>
    </source>
</evidence>
<dbReference type="EMBL" id="KV924157">
    <property type="protein sequence ID" value="PIO40122.1"/>
    <property type="molecule type" value="Genomic_DNA"/>
</dbReference>
<dbReference type="Proteomes" id="UP000228934">
    <property type="component" value="Unassembled WGS sequence"/>
</dbReference>
<dbReference type="Pfam" id="PF00125">
    <property type="entry name" value="Histone"/>
    <property type="match status" value="1"/>
</dbReference>
<dbReference type="GO" id="GO:0030527">
    <property type="term" value="F:structural constituent of chromatin"/>
    <property type="evidence" value="ECO:0007669"/>
    <property type="project" value="InterPro"/>
</dbReference>
<dbReference type="Gene3D" id="1.10.20.10">
    <property type="entry name" value="Histone, subunit A"/>
    <property type="match status" value="2"/>
</dbReference>
<sequence length="304" mass="34335">RLTREISQDSKTNLHFQSSTAMALQEASGTYFVGLLEDIKFCAVHAKRGALASGGVWKPQCYRPYMMALQEVLCYQKSTKLLIQKLPFYLRLTCTSMAPLPWLCRRPQGLIPLDFLRTPVSVPYMPRGSPPCPNTYSWHAGFAERGHAMARTKQTAHKFTDGKALRSSWPPKPPLPPAKLSNRTTTGPAWWLSKVLREIHYSESCPSSDLSGRSPRTSRLTCNFQSSAAMTLREPYMPRGSPSCPKTYSWHPEFSERGYRWQPWHSSCGETTNPMRCCQILMATGLSTTGRDMMRFVASPQLEC</sequence>
<dbReference type="AlphaFoldDB" id="A0A2G9SJ74"/>
<dbReference type="SUPFAM" id="SSF47113">
    <property type="entry name" value="Histone-fold"/>
    <property type="match status" value="1"/>
</dbReference>
<protein>
    <recommendedName>
        <fullName evidence="3">Core Histone H2A/H2B/H3 domain-containing protein</fullName>
    </recommendedName>
</protein>
<feature type="region of interest" description="Disordered" evidence="2">
    <location>
        <begin position="160"/>
        <end position="182"/>
    </location>
</feature>
<dbReference type="GO" id="GO:0046982">
    <property type="term" value="F:protein heterodimerization activity"/>
    <property type="evidence" value="ECO:0007669"/>
    <property type="project" value="InterPro"/>
</dbReference>
<dbReference type="GO" id="GO:0000786">
    <property type="term" value="C:nucleosome"/>
    <property type="evidence" value="ECO:0007669"/>
    <property type="project" value="InterPro"/>
</dbReference>
<dbReference type="GO" id="GO:0003677">
    <property type="term" value="F:DNA binding"/>
    <property type="evidence" value="ECO:0007669"/>
    <property type="project" value="InterPro"/>
</dbReference>
<dbReference type="InterPro" id="IPR009072">
    <property type="entry name" value="Histone-fold"/>
</dbReference>
<evidence type="ECO:0000256" key="2">
    <source>
        <dbReference type="SAM" id="MobiDB-lite"/>
    </source>
</evidence>
<dbReference type="PRINTS" id="PR00622">
    <property type="entry name" value="HISTONEH3"/>
</dbReference>
<feature type="domain" description="Core Histone H2A/H2B/H3" evidence="3">
    <location>
        <begin position="1"/>
        <end position="50"/>
    </location>
</feature>
<dbReference type="InterPro" id="IPR000164">
    <property type="entry name" value="Histone_H3/CENP-A"/>
</dbReference>
<evidence type="ECO:0000313" key="4">
    <source>
        <dbReference type="EMBL" id="PIO40122.1"/>
    </source>
</evidence>
<evidence type="ECO:0000256" key="1">
    <source>
        <dbReference type="ARBA" id="ARBA00010343"/>
    </source>
</evidence>
<keyword evidence="5" id="KW-1185">Reference proteome</keyword>
<feature type="non-terminal residue" evidence="4">
    <location>
        <position position="1"/>
    </location>
</feature>
<proteinExistence type="inferred from homology"/>
<accession>A0A2G9SJ74</accession>
<evidence type="ECO:0000259" key="3">
    <source>
        <dbReference type="Pfam" id="PF00125"/>
    </source>
</evidence>
<dbReference type="InterPro" id="IPR007125">
    <property type="entry name" value="H2A/H2B/H3"/>
</dbReference>
<name>A0A2G9SJ74_AQUCT</name>
<reference evidence="5" key="1">
    <citation type="journal article" date="2017" name="Nat. Commun.">
        <title>The North American bullfrog draft genome provides insight into hormonal regulation of long noncoding RNA.</title>
        <authorList>
            <person name="Hammond S.A."/>
            <person name="Warren R.L."/>
            <person name="Vandervalk B.P."/>
            <person name="Kucuk E."/>
            <person name="Khan H."/>
            <person name="Gibb E.A."/>
            <person name="Pandoh P."/>
            <person name="Kirk H."/>
            <person name="Zhao Y."/>
            <person name="Jones M."/>
            <person name="Mungall A.J."/>
            <person name="Coope R."/>
            <person name="Pleasance S."/>
            <person name="Moore R.A."/>
            <person name="Holt R.A."/>
            <person name="Round J.M."/>
            <person name="Ohora S."/>
            <person name="Walle B.V."/>
            <person name="Veldhoen N."/>
            <person name="Helbing C.C."/>
            <person name="Birol I."/>
        </authorList>
    </citation>
    <scope>NUCLEOTIDE SEQUENCE [LARGE SCALE GENOMIC DNA]</scope>
</reference>
<gene>
    <name evidence="4" type="ORF">AB205_0101350</name>
</gene>